<dbReference type="InterPro" id="IPR050815">
    <property type="entry name" value="TF_fung"/>
</dbReference>
<dbReference type="OrthoDB" id="4161332at2759"/>
<feature type="region of interest" description="Disordered" evidence="6">
    <location>
        <begin position="85"/>
        <end position="120"/>
    </location>
</feature>
<proteinExistence type="predicted"/>
<protein>
    <recommendedName>
        <fullName evidence="7">Xylanolytic transcriptional activator regulatory domain-containing protein</fullName>
    </recommendedName>
</protein>
<keyword evidence="3" id="KW-0805">Transcription regulation</keyword>
<evidence type="ECO:0000313" key="8">
    <source>
        <dbReference type="EMBL" id="KAF7729425.1"/>
    </source>
</evidence>
<evidence type="ECO:0000256" key="4">
    <source>
        <dbReference type="ARBA" id="ARBA00023163"/>
    </source>
</evidence>
<keyword evidence="4" id="KW-0804">Transcription</keyword>
<dbReference type="PANTHER" id="PTHR47338">
    <property type="entry name" value="ZN(II)2CYS6 TRANSCRIPTION FACTOR (EUROFUNG)-RELATED"/>
    <property type="match status" value="1"/>
</dbReference>
<feature type="compositionally biased region" description="Low complexity" evidence="6">
    <location>
        <begin position="632"/>
        <end position="659"/>
    </location>
</feature>
<organism evidence="8 9">
    <name type="scientific">Apophysomyces ossiformis</name>
    <dbReference type="NCBI Taxonomy" id="679940"/>
    <lineage>
        <taxon>Eukaryota</taxon>
        <taxon>Fungi</taxon>
        <taxon>Fungi incertae sedis</taxon>
        <taxon>Mucoromycota</taxon>
        <taxon>Mucoromycotina</taxon>
        <taxon>Mucoromycetes</taxon>
        <taxon>Mucorales</taxon>
        <taxon>Mucorineae</taxon>
        <taxon>Mucoraceae</taxon>
        <taxon>Apophysomyces</taxon>
    </lineage>
</organism>
<sequence>MEEMKKRTASSGANSPETPCATNVLFSGLNANWKLSLTPKGLRIDTNIVSLKDLYDILLTGVSQLAKGEEKEEAGQVSIPCSLDLAKSESGGGQGSHGSHNNKNGNNYKRSSSVNHASSSSVSTPVNAVVVKHNPLYKSKDVTFPLYSAWESPVHPSTTATTTASVTTASTVALTTTVPLMPLCQEKDDEHRLLDHYAQCFLCFPLPDLDQFLHRCKNQTANPLLLNAILSWSARHAAIYHGMFAGQDPNRVGEHYFETAKRLLKEQFLVPNIDTAHALLLMYIYSIGKTGKSRRQAESEAYIFLGLAVRMCIDLGLHKEEEDGNGNSDEKKNYAQEHRASEIEREKRRRLFAAAEFLETLCSAHSDKPMMFPVGTAITTEPPRVMNHETGEQRFRTEFTLHRHKMNQIYRRIQASISVRDPLLSSVSALEKSLKDWYAELPPYFHYHSQREWHSTSFREQACLKLNFEYHFQTCQLYSIFLPHPDEQASAIALLSQRICLEAADAITEILECWAQLQQPWCHFTLDTLVMASVVYSNQLRSQKLAVCDRAKNQMHRIAAVLTQSPVRHHKYVRALIRRIKRETQEEEEEEKEQTEEPVDDEEQSSVLQPTSLDFSSLQQQQQPIAMSMSHPQQQPQQQQEPVSLPIQQQLQQAQQPSIDASDFDWLKGSMVLPGTPSIHSALDGSTPTDISMNELFRFADFIYTPIMDDPMFDPNAWSHEENGSQHAHHRHEQQQQQPAQQ</sequence>
<keyword evidence="5" id="KW-0539">Nucleus</keyword>
<feature type="compositionally biased region" description="Acidic residues" evidence="6">
    <location>
        <begin position="585"/>
        <end position="604"/>
    </location>
</feature>
<comment type="caution">
    <text evidence="8">The sequence shown here is derived from an EMBL/GenBank/DDBJ whole genome shotgun (WGS) entry which is preliminary data.</text>
</comment>
<evidence type="ECO:0000256" key="6">
    <source>
        <dbReference type="SAM" id="MobiDB-lite"/>
    </source>
</evidence>
<feature type="domain" description="Xylanolytic transcriptional activator regulatory" evidence="7">
    <location>
        <begin position="301"/>
        <end position="389"/>
    </location>
</feature>
<keyword evidence="2" id="KW-0479">Metal-binding</keyword>
<dbReference type="GO" id="GO:0006351">
    <property type="term" value="P:DNA-templated transcription"/>
    <property type="evidence" value="ECO:0007669"/>
    <property type="project" value="InterPro"/>
</dbReference>
<feature type="compositionally biased region" description="Basic and acidic residues" evidence="6">
    <location>
        <begin position="328"/>
        <end position="340"/>
    </location>
</feature>
<evidence type="ECO:0000313" key="9">
    <source>
        <dbReference type="Proteomes" id="UP000605846"/>
    </source>
</evidence>
<dbReference type="Proteomes" id="UP000605846">
    <property type="component" value="Unassembled WGS sequence"/>
</dbReference>
<dbReference type="Pfam" id="PF04082">
    <property type="entry name" value="Fungal_trans"/>
    <property type="match status" value="1"/>
</dbReference>
<accession>A0A8H7BSS4</accession>
<dbReference type="GO" id="GO:0000981">
    <property type="term" value="F:DNA-binding transcription factor activity, RNA polymerase II-specific"/>
    <property type="evidence" value="ECO:0007669"/>
    <property type="project" value="InterPro"/>
</dbReference>
<feature type="region of interest" description="Disordered" evidence="6">
    <location>
        <begin position="320"/>
        <end position="340"/>
    </location>
</feature>
<dbReference type="SMART" id="SM00906">
    <property type="entry name" value="Fungal_trans"/>
    <property type="match status" value="1"/>
</dbReference>
<feature type="compositionally biased region" description="Low complexity" evidence="6">
    <location>
        <begin position="97"/>
        <end position="120"/>
    </location>
</feature>
<evidence type="ECO:0000259" key="7">
    <source>
        <dbReference type="SMART" id="SM00906"/>
    </source>
</evidence>
<feature type="compositionally biased region" description="Polar residues" evidence="6">
    <location>
        <begin position="605"/>
        <end position="618"/>
    </location>
</feature>
<reference evidence="8" key="1">
    <citation type="submission" date="2020-01" db="EMBL/GenBank/DDBJ databases">
        <title>Genome Sequencing of Three Apophysomyces-Like Fungal Strains Confirms a Novel Fungal Genus in the Mucoromycota with divergent Burkholderia-like Endosymbiotic Bacteria.</title>
        <authorList>
            <person name="Stajich J.E."/>
            <person name="Macias A.M."/>
            <person name="Carter-House D."/>
            <person name="Lovett B."/>
            <person name="Kasson L.R."/>
            <person name="Berry K."/>
            <person name="Grigoriev I."/>
            <person name="Chang Y."/>
            <person name="Spatafora J."/>
            <person name="Kasson M.T."/>
        </authorList>
    </citation>
    <scope>NUCLEOTIDE SEQUENCE</scope>
    <source>
        <strain evidence="8">NRRL A-21654</strain>
    </source>
</reference>
<dbReference type="AlphaFoldDB" id="A0A8H7BSS4"/>
<dbReference type="PANTHER" id="PTHR47338:SF5">
    <property type="entry name" value="ZN(II)2CYS6 TRANSCRIPTION FACTOR (EUROFUNG)"/>
    <property type="match status" value="1"/>
</dbReference>
<evidence type="ECO:0000256" key="5">
    <source>
        <dbReference type="ARBA" id="ARBA00023242"/>
    </source>
</evidence>
<dbReference type="CDD" id="cd12148">
    <property type="entry name" value="fungal_TF_MHR"/>
    <property type="match status" value="1"/>
</dbReference>
<comment type="subcellular location">
    <subcellularLocation>
        <location evidence="1">Nucleus</location>
    </subcellularLocation>
</comment>
<dbReference type="GO" id="GO:0008270">
    <property type="term" value="F:zinc ion binding"/>
    <property type="evidence" value="ECO:0007669"/>
    <property type="project" value="InterPro"/>
</dbReference>
<name>A0A8H7BSS4_9FUNG</name>
<dbReference type="InterPro" id="IPR007219">
    <property type="entry name" value="XnlR_reg_dom"/>
</dbReference>
<evidence type="ECO:0000256" key="1">
    <source>
        <dbReference type="ARBA" id="ARBA00004123"/>
    </source>
</evidence>
<dbReference type="EMBL" id="JABAYA010000025">
    <property type="protein sequence ID" value="KAF7729425.1"/>
    <property type="molecule type" value="Genomic_DNA"/>
</dbReference>
<evidence type="ECO:0000256" key="3">
    <source>
        <dbReference type="ARBA" id="ARBA00023015"/>
    </source>
</evidence>
<gene>
    <name evidence="8" type="ORF">EC973_004404</name>
</gene>
<keyword evidence="9" id="KW-1185">Reference proteome</keyword>
<evidence type="ECO:0000256" key="2">
    <source>
        <dbReference type="ARBA" id="ARBA00022723"/>
    </source>
</evidence>
<feature type="region of interest" description="Disordered" evidence="6">
    <location>
        <begin position="584"/>
        <end position="659"/>
    </location>
</feature>
<feature type="region of interest" description="Disordered" evidence="6">
    <location>
        <begin position="712"/>
        <end position="742"/>
    </location>
</feature>
<dbReference type="GO" id="GO:0003677">
    <property type="term" value="F:DNA binding"/>
    <property type="evidence" value="ECO:0007669"/>
    <property type="project" value="InterPro"/>
</dbReference>
<dbReference type="GO" id="GO:0005634">
    <property type="term" value="C:nucleus"/>
    <property type="evidence" value="ECO:0007669"/>
    <property type="project" value="UniProtKB-SubCell"/>
</dbReference>